<gene>
    <name evidence="2" type="ORF">DHEL01_v210076</name>
</gene>
<comment type="caution">
    <text evidence="2">The sequence shown here is derived from an EMBL/GenBank/DDBJ whole genome shotgun (WGS) entry which is preliminary data.</text>
</comment>
<dbReference type="InParanoid" id="A0A2P5HMQ1"/>
<dbReference type="Proteomes" id="UP000094444">
    <property type="component" value="Unassembled WGS sequence"/>
</dbReference>
<feature type="region of interest" description="Disordered" evidence="1">
    <location>
        <begin position="377"/>
        <end position="396"/>
    </location>
</feature>
<evidence type="ECO:0000313" key="3">
    <source>
        <dbReference type="Proteomes" id="UP000094444"/>
    </source>
</evidence>
<keyword evidence="3" id="KW-1185">Reference proteome</keyword>
<proteinExistence type="predicted"/>
<name>A0A2P5HMQ1_DIAHE</name>
<accession>A0A2P5HMQ1</accession>
<dbReference type="EMBL" id="MAVT02001242">
    <property type="protein sequence ID" value="POS71526.1"/>
    <property type="molecule type" value="Genomic_DNA"/>
</dbReference>
<reference evidence="2" key="1">
    <citation type="submission" date="2017-09" db="EMBL/GenBank/DDBJ databases">
        <title>Polyketide synthases of a Diaporthe helianthi virulent isolate.</title>
        <authorList>
            <person name="Baroncelli R."/>
        </authorList>
    </citation>
    <scope>NUCLEOTIDE SEQUENCE [LARGE SCALE GENOMIC DNA]</scope>
    <source>
        <strain evidence="2">7/96</strain>
    </source>
</reference>
<organism evidence="2 3">
    <name type="scientific">Diaporthe helianthi</name>
    <dbReference type="NCBI Taxonomy" id="158607"/>
    <lineage>
        <taxon>Eukaryota</taxon>
        <taxon>Fungi</taxon>
        <taxon>Dikarya</taxon>
        <taxon>Ascomycota</taxon>
        <taxon>Pezizomycotina</taxon>
        <taxon>Sordariomycetes</taxon>
        <taxon>Sordariomycetidae</taxon>
        <taxon>Diaporthales</taxon>
        <taxon>Diaporthaceae</taxon>
        <taxon>Diaporthe</taxon>
    </lineage>
</organism>
<evidence type="ECO:0000313" key="2">
    <source>
        <dbReference type="EMBL" id="POS71526.1"/>
    </source>
</evidence>
<dbReference type="OrthoDB" id="5242194at2759"/>
<protein>
    <submittedName>
        <fullName evidence="2">Uncharacterized protein</fullName>
    </submittedName>
</protein>
<dbReference type="AlphaFoldDB" id="A0A2P5HMQ1"/>
<evidence type="ECO:0000256" key="1">
    <source>
        <dbReference type="SAM" id="MobiDB-lite"/>
    </source>
</evidence>
<sequence length="491" mass="55516">MQASITRFPLYPELPVELRLKIIEEAVATRIKDARHRSHHTADLTSWAASIHSDWNQVIERVLFKNITITPEEIQAFARICGKRQGHLRKLSLVFELEAPSTSLLWGTLPERPDQHTEIVNGVSQLFHALKDWSPAERPTGLLQLSISIFTCPGQRVVVVHSDTCTFNNLPQVPIIGRLHVDVSPYFIWSHHSAHALHKKLPNLRGAQLALPNPKNPQHAITRARIRIAASHSVNPHLAKLSITQDRQLGLLPVSYNRSNQIRIARSLASDLSLWRTTLVCLKLNCSIDPPRFLYAARASRWTNLHRLDLVGTLDDADIPDAKAWDSDLQARAYDNFLQGLIACLPSMPSLMRLSMRFLRGWKQSVLMDLGTTGKNTEGLVSREQPSSSCSHRPSRVPVTPCGRFTTDGGILKAHGIALSGPLVTKLQDTVWQHRGLDLDVFCCSENLEDYILCPPCVHWNKETEIWEPAFFNEMDPFVYAMGEYWRHENL</sequence>